<protein>
    <submittedName>
        <fullName evidence="1">Uncharacterized protein</fullName>
    </submittedName>
</protein>
<dbReference type="EMBL" id="CP102332">
    <property type="protein sequence ID" value="UUS31201.1"/>
    <property type="molecule type" value="Genomic_DNA"/>
</dbReference>
<sequence>MTLRVYRVRADGTADTVRERREFEAGDPPVDGLRYPPCACARCAGGEAGR</sequence>
<proteinExistence type="predicted"/>
<dbReference type="RefSeq" id="WP_157901936.1">
    <property type="nucleotide sequence ID" value="NZ_CP102332.1"/>
</dbReference>
<gene>
    <name evidence="1" type="ORF">NRO40_10350</name>
</gene>
<evidence type="ECO:0000313" key="1">
    <source>
        <dbReference type="EMBL" id="UUS31201.1"/>
    </source>
</evidence>
<evidence type="ECO:0000313" key="2">
    <source>
        <dbReference type="Proteomes" id="UP001060150"/>
    </source>
</evidence>
<reference evidence="1" key="1">
    <citation type="submission" date="2022-08" db="EMBL/GenBank/DDBJ databases">
        <title>Streptomyces changanensis sp. nov., an actinomycete isolated from soil.</title>
        <authorList>
            <person name="Wu H."/>
            <person name="Han L."/>
        </authorList>
    </citation>
    <scope>NUCLEOTIDE SEQUENCE</scope>
    <source>
        <strain evidence="1">HL-66</strain>
    </source>
</reference>
<organism evidence="1 2">
    <name type="scientific">Streptomyces changanensis</name>
    <dbReference type="NCBI Taxonomy" id="2964669"/>
    <lineage>
        <taxon>Bacteria</taxon>
        <taxon>Bacillati</taxon>
        <taxon>Actinomycetota</taxon>
        <taxon>Actinomycetes</taxon>
        <taxon>Kitasatosporales</taxon>
        <taxon>Streptomycetaceae</taxon>
        <taxon>Streptomyces</taxon>
    </lineage>
</organism>
<name>A0ABY5N3U2_9ACTN</name>
<keyword evidence="2" id="KW-1185">Reference proteome</keyword>
<accession>A0ABY5N3U2</accession>
<dbReference type="Proteomes" id="UP001060150">
    <property type="component" value="Chromosome"/>
</dbReference>